<comment type="caution">
    <text evidence="2">The sequence shown here is derived from an EMBL/GenBank/DDBJ whole genome shotgun (WGS) entry which is preliminary data.</text>
</comment>
<dbReference type="SUPFAM" id="SSF109854">
    <property type="entry name" value="DinB/YfiT-like putative metalloenzymes"/>
    <property type="match status" value="1"/>
</dbReference>
<organism evidence="2 3">
    <name type="scientific">Mycobacterium nebraskense</name>
    <dbReference type="NCBI Taxonomy" id="244292"/>
    <lineage>
        <taxon>Bacteria</taxon>
        <taxon>Bacillati</taxon>
        <taxon>Actinomycetota</taxon>
        <taxon>Actinomycetes</taxon>
        <taxon>Mycobacteriales</taxon>
        <taxon>Mycobacteriaceae</taxon>
        <taxon>Mycobacterium</taxon>
    </lineage>
</organism>
<proteinExistence type="predicted"/>
<dbReference type="OrthoDB" id="4548523at2"/>
<gene>
    <name evidence="2" type="ORF">AWC17_15390</name>
</gene>
<sequence>MTAALNPGRPFTGSERQLLENTLDLNRSELVRAVEDLSDTEAREKQVPSLTTPISLIKHCATAERIWFQRTLAGMSIEACDGPATGGDGSFHVADDETLAGVIAEYEAACQRSNELAVTRHLDDTVEHHLVGTVSLRFIYLGMIAEVARHAGHADILAEQIRATRQPAADNETHGVPTQSAPSTNRSGQRR</sequence>
<name>A0A1X1YYI3_9MYCO</name>
<dbReference type="Pfam" id="PF04978">
    <property type="entry name" value="MST"/>
    <property type="match status" value="1"/>
</dbReference>
<dbReference type="Gene3D" id="1.20.120.450">
    <property type="entry name" value="dinb family like domain"/>
    <property type="match status" value="1"/>
</dbReference>
<dbReference type="InterPro" id="IPR007061">
    <property type="entry name" value="MST-like"/>
</dbReference>
<dbReference type="InterPro" id="IPR034660">
    <property type="entry name" value="DinB/YfiT-like"/>
</dbReference>
<dbReference type="Proteomes" id="UP000193781">
    <property type="component" value="Unassembled WGS sequence"/>
</dbReference>
<evidence type="ECO:0000313" key="3">
    <source>
        <dbReference type="Proteomes" id="UP000193781"/>
    </source>
</evidence>
<evidence type="ECO:0000313" key="2">
    <source>
        <dbReference type="EMBL" id="ORW16120.1"/>
    </source>
</evidence>
<dbReference type="EMBL" id="LQPH01000164">
    <property type="protein sequence ID" value="ORW16120.1"/>
    <property type="molecule type" value="Genomic_DNA"/>
</dbReference>
<feature type="compositionally biased region" description="Polar residues" evidence="1">
    <location>
        <begin position="176"/>
        <end position="191"/>
    </location>
</feature>
<protein>
    <submittedName>
        <fullName evidence="2">Mini-circle protein</fullName>
    </submittedName>
</protein>
<accession>A0A1X1YYI3</accession>
<feature type="region of interest" description="Disordered" evidence="1">
    <location>
        <begin position="166"/>
        <end position="191"/>
    </location>
</feature>
<reference evidence="2 3" key="1">
    <citation type="submission" date="2016-01" db="EMBL/GenBank/DDBJ databases">
        <title>The new phylogeny of the genus Mycobacterium.</title>
        <authorList>
            <person name="Tarcisio F."/>
            <person name="Conor M."/>
            <person name="Antonella G."/>
            <person name="Elisabetta G."/>
            <person name="Giulia F.S."/>
            <person name="Sara T."/>
            <person name="Anna F."/>
            <person name="Clotilde B."/>
            <person name="Roberto B."/>
            <person name="Veronica D.S."/>
            <person name="Fabio R."/>
            <person name="Monica P."/>
            <person name="Olivier J."/>
            <person name="Enrico T."/>
            <person name="Nicola S."/>
        </authorList>
    </citation>
    <scope>NUCLEOTIDE SEQUENCE [LARGE SCALE GENOMIC DNA]</scope>
    <source>
        <strain evidence="2 3">DSM 44803</strain>
    </source>
</reference>
<dbReference type="RefSeq" id="WP_085165323.1">
    <property type="nucleotide sequence ID" value="NZ_LQPH01000164.1"/>
</dbReference>
<dbReference type="AlphaFoldDB" id="A0A1X1YYI3"/>
<evidence type="ECO:0000256" key="1">
    <source>
        <dbReference type="SAM" id="MobiDB-lite"/>
    </source>
</evidence>
<keyword evidence="3" id="KW-1185">Reference proteome</keyword>